<organism evidence="1 2">
    <name type="scientific">Holotrichia oblita</name>
    <name type="common">Chafer beetle</name>
    <dbReference type="NCBI Taxonomy" id="644536"/>
    <lineage>
        <taxon>Eukaryota</taxon>
        <taxon>Metazoa</taxon>
        <taxon>Ecdysozoa</taxon>
        <taxon>Arthropoda</taxon>
        <taxon>Hexapoda</taxon>
        <taxon>Insecta</taxon>
        <taxon>Pterygota</taxon>
        <taxon>Neoptera</taxon>
        <taxon>Endopterygota</taxon>
        <taxon>Coleoptera</taxon>
        <taxon>Polyphaga</taxon>
        <taxon>Scarabaeiformia</taxon>
        <taxon>Scarabaeidae</taxon>
        <taxon>Melolonthinae</taxon>
        <taxon>Holotrichia</taxon>
    </lineage>
</organism>
<evidence type="ECO:0000313" key="2">
    <source>
        <dbReference type="Proteomes" id="UP001056778"/>
    </source>
</evidence>
<keyword evidence="2" id="KW-1185">Reference proteome</keyword>
<gene>
    <name evidence="1" type="ORF">MML48_1g10667</name>
</gene>
<evidence type="ECO:0000313" key="1">
    <source>
        <dbReference type="EMBL" id="KAI4471077.1"/>
    </source>
</evidence>
<sequence length="106" mass="11985">MQLTLYLKCLTNNGKIEDCMRVESQMTKTVRRVSSRLNHSQHCHIDGYPTIHLNFGESIELPGACLKLLCKQFDLFEAINTCESEPNSKPNVEFATALVKGQKCPK</sequence>
<dbReference type="EMBL" id="CM043015">
    <property type="protein sequence ID" value="KAI4471077.1"/>
    <property type="molecule type" value="Genomic_DNA"/>
</dbReference>
<proteinExistence type="predicted"/>
<name>A0ACB9TWD0_HOLOL</name>
<accession>A0ACB9TWD0</accession>
<reference evidence="1" key="1">
    <citation type="submission" date="2022-04" db="EMBL/GenBank/DDBJ databases">
        <title>Chromosome-scale genome assembly of Holotrichia oblita Faldermann.</title>
        <authorList>
            <person name="Rongchong L."/>
        </authorList>
    </citation>
    <scope>NUCLEOTIDE SEQUENCE</scope>
    <source>
        <strain evidence="1">81SQS9</strain>
    </source>
</reference>
<comment type="caution">
    <text evidence="1">The sequence shown here is derived from an EMBL/GenBank/DDBJ whole genome shotgun (WGS) entry which is preliminary data.</text>
</comment>
<protein>
    <submittedName>
        <fullName evidence="1">Tbc1 domain family member gtpase-activating protein</fullName>
    </submittedName>
</protein>
<dbReference type="Proteomes" id="UP001056778">
    <property type="component" value="Chromosome 1"/>
</dbReference>